<dbReference type="GO" id="GO:0005524">
    <property type="term" value="F:ATP binding"/>
    <property type="evidence" value="ECO:0007669"/>
    <property type="project" value="UniProtKB-KW"/>
</dbReference>
<dbReference type="GO" id="GO:0005694">
    <property type="term" value="C:chromosome"/>
    <property type="evidence" value="ECO:0007669"/>
    <property type="project" value="UniProtKB-ARBA"/>
</dbReference>
<dbReference type="OrthoDB" id="2285229at2759"/>
<proteinExistence type="inferred from homology"/>
<dbReference type="Pfam" id="PF13086">
    <property type="entry name" value="AAA_11"/>
    <property type="match status" value="1"/>
</dbReference>
<evidence type="ECO:0000313" key="10">
    <source>
        <dbReference type="Proteomes" id="UP000601435"/>
    </source>
</evidence>
<dbReference type="PANTHER" id="PTHR43788:SF16">
    <property type="entry name" value="HELICASE WITH ZINC FINGER 2"/>
    <property type="match status" value="1"/>
</dbReference>
<dbReference type="InterPro" id="IPR001841">
    <property type="entry name" value="Znf_RING"/>
</dbReference>
<keyword evidence="6" id="KW-0863">Zinc-finger</keyword>
<keyword evidence="10" id="KW-1185">Reference proteome</keyword>
<dbReference type="SUPFAM" id="SSF57850">
    <property type="entry name" value="RING/U-box"/>
    <property type="match status" value="1"/>
</dbReference>
<accession>A0A813C9Z5</accession>
<feature type="domain" description="RING-type" evidence="8">
    <location>
        <begin position="297"/>
        <end position="334"/>
    </location>
</feature>
<keyword evidence="6" id="KW-0862">Zinc</keyword>
<sequence>MTSPCDPAADVYAQRWGMLVELEAAASAVEGNDSRVLFDVPITWAEIQTAEGKKSRGSFIISARLARSHKLKFRGLLPRGGESASSWLCLRTHDLKWFAHALIVQAGILEDGHQLTLDDEEKATDKTQNSIHVVFDIEGTRTAAPDIVEYVPKSLSYSCMHMALSDVNPPARADGLPPAPLLARDIVLGRLPLECQEERQDLSAWHLNSSQEQAVCRALARHFQLLHGPPGTGKTRTAAVLMTLFAQRNLGARCAILFGAPTNRAVDCALLYTNQLCESYFAERLRARVEQDGDAECAICLDANPDVVTACGHVFHRTCLARCLQQSSQCPLCRQILKQPRGGLRMLRIYGADAERQDFPVPTRVDHPNVQTFKVQVIPENMRRFSWHWRCHAAAGEEPSEEAVACRRAYDRLRACAPKSSDFEERRSEYYAALSKARAAEIRQADVIFSTCVSARRNALLEALLQKSAPEIRQVVMDEAGQAPEPEALCLLTLARYAQHAVLFGDHKQLRPILRSKVAEQAGMGISLFERLATRCRNDDSDICSPVSLLAEQYRMHPSISRFPRRHFYGGRVKDHPSVKDRIRCVLHHGGSEARFLVWTGHSGGEELQRLRTIGSGGVGSRANNEEATRAVSLAARLARQVGESAVAVLSYYNSQVAKISEMLRRESLRGIHVGSIATAQGSEWDYVILSTVRSEKGGRLGLLSDPHTMNVAITRARHGLVVLCEQAALEGCPNWSALLQHARSEGLITKEDPEVRAAAPLRRPLTDEEALDQEQEKLAAMLQKILSAPRQESTSKSCSSSRSRSPLRGSSSGRSSSKPSMNTVVFQGLDRACGA</sequence>
<dbReference type="SMART" id="SM00184">
    <property type="entry name" value="RING"/>
    <property type="match status" value="1"/>
</dbReference>
<keyword evidence="6" id="KW-0479">Metal-binding</keyword>
<evidence type="ECO:0000256" key="6">
    <source>
        <dbReference type="PROSITE-ProRule" id="PRU00175"/>
    </source>
</evidence>
<dbReference type="SUPFAM" id="SSF52540">
    <property type="entry name" value="P-loop containing nucleoside triphosphate hydrolases"/>
    <property type="match status" value="1"/>
</dbReference>
<dbReference type="InterPro" id="IPR050534">
    <property type="entry name" value="Coronavir_polyprotein_1ab"/>
</dbReference>
<dbReference type="Gene3D" id="3.30.40.10">
    <property type="entry name" value="Zinc/RING finger domain, C3HC4 (zinc finger)"/>
    <property type="match status" value="1"/>
</dbReference>
<keyword evidence="2" id="KW-0547">Nucleotide-binding</keyword>
<organism evidence="9 10">
    <name type="scientific">Symbiodinium necroappetens</name>
    <dbReference type="NCBI Taxonomy" id="1628268"/>
    <lineage>
        <taxon>Eukaryota</taxon>
        <taxon>Sar</taxon>
        <taxon>Alveolata</taxon>
        <taxon>Dinophyceae</taxon>
        <taxon>Suessiales</taxon>
        <taxon>Symbiodiniaceae</taxon>
        <taxon>Symbiodinium</taxon>
    </lineage>
</organism>
<keyword evidence="5" id="KW-0067">ATP-binding</keyword>
<gene>
    <name evidence="9" type="primary">Helz2</name>
    <name evidence="9" type="ORF">SNEC2469_LOCUS33950</name>
</gene>
<evidence type="ECO:0000256" key="4">
    <source>
        <dbReference type="ARBA" id="ARBA00022806"/>
    </source>
</evidence>
<reference evidence="9" key="1">
    <citation type="submission" date="2021-02" db="EMBL/GenBank/DDBJ databases">
        <authorList>
            <person name="Dougan E. K."/>
            <person name="Rhodes N."/>
            <person name="Thang M."/>
            <person name="Chan C."/>
        </authorList>
    </citation>
    <scope>NUCLEOTIDE SEQUENCE</scope>
</reference>
<dbReference type="CDD" id="cd18808">
    <property type="entry name" value="SF1_C_Upf1"/>
    <property type="match status" value="1"/>
</dbReference>
<feature type="compositionally biased region" description="Low complexity" evidence="7">
    <location>
        <begin position="795"/>
        <end position="821"/>
    </location>
</feature>
<dbReference type="AlphaFoldDB" id="A0A813C9Z5"/>
<evidence type="ECO:0000256" key="1">
    <source>
        <dbReference type="ARBA" id="ARBA00007913"/>
    </source>
</evidence>
<keyword evidence="3" id="KW-0378">Hydrolase</keyword>
<evidence type="ECO:0000313" key="9">
    <source>
        <dbReference type="EMBL" id="CAE7940608.1"/>
    </source>
</evidence>
<dbReference type="GO" id="GO:0043139">
    <property type="term" value="F:5'-3' DNA helicase activity"/>
    <property type="evidence" value="ECO:0007669"/>
    <property type="project" value="TreeGrafter"/>
</dbReference>
<dbReference type="InterPro" id="IPR041677">
    <property type="entry name" value="DNA2/NAM7_AAA_11"/>
</dbReference>
<name>A0A813C9Z5_9DINO</name>
<protein>
    <submittedName>
        <fullName evidence="9">Helz2 protein</fullName>
    </submittedName>
</protein>
<dbReference type="Proteomes" id="UP000601435">
    <property type="component" value="Unassembled WGS sequence"/>
</dbReference>
<dbReference type="InterPro" id="IPR027417">
    <property type="entry name" value="P-loop_NTPase"/>
</dbReference>
<comment type="caution">
    <text evidence="9">The sequence shown here is derived from an EMBL/GenBank/DDBJ whole genome shotgun (WGS) entry which is preliminary data.</text>
</comment>
<dbReference type="PROSITE" id="PS50089">
    <property type="entry name" value="ZF_RING_2"/>
    <property type="match status" value="1"/>
</dbReference>
<dbReference type="InterPro" id="IPR041679">
    <property type="entry name" value="DNA2/NAM7-like_C"/>
</dbReference>
<evidence type="ECO:0000259" key="8">
    <source>
        <dbReference type="PROSITE" id="PS50089"/>
    </source>
</evidence>
<dbReference type="Gene3D" id="3.40.50.300">
    <property type="entry name" value="P-loop containing nucleotide triphosphate hydrolases"/>
    <property type="match status" value="2"/>
</dbReference>
<dbReference type="EMBL" id="CAJNJA010091796">
    <property type="protein sequence ID" value="CAE7940608.1"/>
    <property type="molecule type" value="Genomic_DNA"/>
</dbReference>
<evidence type="ECO:0000256" key="7">
    <source>
        <dbReference type="SAM" id="MobiDB-lite"/>
    </source>
</evidence>
<dbReference type="InterPro" id="IPR013083">
    <property type="entry name" value="Znf_RING/FYVE/PHD"/>
</dbReference>
<keyword evidence="4" id="KW-0347">Helicase</keyword>
<dbReference type="InterPro" id="IPR047187">
    <property type="entry name" value="SF1_C_Upf1"/>
</dbReference>
<dbReference type="Pfam" id="PF13087">
    <property type="entry name" value="AAA_12"/>
    <property type="match status" value="1"/>
</dbReference>
<evidence type="ECO:0000256" key="5">
    <source>
        <dbReference type="ARBA" id="ARBA00022840"/>
    </source>
</evidence>
<dbReference type="FunFam" id="3.40.50.300:FF:000326">
    <property type="entry name" value="P-loop containing nucleoside triphosphate hydrolase"/>
    <property type="match status" value="1"/>
</dbReference>
<evidence type="ECO:0000256" key="3">
    <source>
        <dbReference type="ARBA" id="ARBA00022801"/>
    </source>
</evidence>
<dbReference type="PANTHER" id="PTHR43788">
    <property type="entry name" value="DNA2/NAM7 HELICASE FAMILY MEMBER"/>
    <property type="match status" value="1"/>
</dbReference>
<evidence type="ECO:0000256" key="2">
    <source>
        <dbReference type="ARBA" id="ARBA00022741"/>
    </source>
</evidence>
<feature type="region of interest" description="Disordered" evidence="7">
    <location>
        <begin position="786"/>
        <end position="836"/>
    </location>
</feature>
<comment type="similarity">
    <text evidence="1">Belongs to the DNA2/NAM7 helicase family.</text>
</comment>
<dbReference type="GO" id="GO:0016787">
    <property type="term" value="F:hydrolase activity"/>
    <property type="evidence" value="ECO:0007669"/>
    <property type="project" value="UniProtKB-KW"/>
</dbReference>
<dbReference type="GO" id="GO:0008270">
    <property type="term" value="F:zinc ion binding"/>
    <property type="evidence" value="ECO:0007669"/>
    <property type="project" value="UniProtKB-KW"/>
</dbReference>